<dbReference type="PANTHER" id="PTHR35040">
    <property type="match status" value="1"/>
</dbReference>
<dbReference type="RefSeq" id="WP_156358809.1">
    <property type="nucleotide sequence ID" value="NZ_JAMXAX010000196.1"/>
</dbReference>
<evidence type="ECO:0000313" key="2">
    <source>
        <dbReference type="EMBL" id="MFC3934537.1"/>
    </source>
</evidence>
<evidence type="ECO:0000313" key="3">
    <source>
        <dbReference type="Proteomes" id="UP001595693"/>
    </source>
</evidence>
<proteinExistence type="predicted"/>
<dbReference type="PROSITE" id="PS51257">
    <property type="entry name" value="PROKAR_LIPOPROTEIN"/>
    <property type="match status" value="1"/>
</dbReference>
<keyword evidence="3" id="KW-1185">Reference proteome</keyword>
<evidence type="ECO:0000256" key="1">
    <source>
        <dbReference type="SAM" id="SignalP"/>
    </source>
</evidence>
<dbReference type="InterPro" id="IPR021986">
    <property type="entry name" value="Spherulin4"/>
</dbReference>
<feature type="signal peptide" evidence="1">
    <location>
        <begin position="1"/>
        <end position="21"/>
    </location>
</feature>
<name>A0ABV8D8J6_9BURK</name>
<comment type="caution">
    <text evidence="2">The sequence shown here is derived from an EMBL/GenBank/DDBJ whole genome shotgun (WGS) entry which is preliminary data.</text>
</comment>
<reference evidence="3" key="1">
    <citation type="journal article" date="2019" name="Int. J. Syst. Evol. Microbiol.">
        <title>The Global Catalogue of Microorganisms (GCM) 10K type strain sequencing project: providing services to taxonomists for standard genome sequencing and annotation.</title>
        <authorList>
            <consortium name="The Broad Institute Genomics Platform"/>
            <consortium name="The Broad Institute Genome Sequencing Center for Infectious Disease"/>
            <person name="Wu L."/>
            <person name="Ma J."/>
        </authorList>
    </citation>
    <scope>NUCLEOTIDE SEQUENCE [LARGE SCALE GENOMIC DNA]</scope>
    <source>
        <strain evidence="3">CCUG 2113</strain>
    </source>
</reference>
<dbReference type="PANTHER" id="PTHR35040:SF9">
    <property type="entry name" value="4-LIKE CELL SURFACE PROTEIN, PUTATIVE (AFU_ORTHOLOGUE AFUA_4G14080)-RELATED"/>
    <property type="match status" value="1"/>
</dbReference>
<feature type="chain" id="PRO_5045848960" evidence="1">
    <location>
        <begin position="22"/>
        <end position="411"/>
    </location>
</feature>
<dbReference type="EMBL" id="JBHSAJ010000020">
    <property type="protein sequence ID" value="MFC3934537.1"/>
    <property type="molecule type" value="Genomic_DNA"/>
</dbReference>
<accession>A0ABV8D8J6</accession>
<keyword evidence="1" id="KW-0732">Signal</keyword>
<sequence length="411" mass="42184">MLTTTRTHRLASLMALTAALAGCGGATDKDNNTTAPPPPASAPVTLHFVQPTENVLEPGASEPLAADVTVNGGAAPNGTVVTFTVNPSAAATFSPVAPTTVASVASTTLTVSSLPPSATFQVSATATSSANTAGDSLTYYVRPTHKNLQVLVPAYFSASGTSSPWATLTSGAASYPDVQITAVASASDGVLTADSEVDDDLLTAIKDFKAVAGTTNKVVAYVATSGSGGARSVADVKATIDNYIRLYPDQLDGFFLDGMATDSARLAYFQDVYNYAKARASGMSKGATPPNAPTVIGNPGTYPVAAYAGVADTLVTYAGNAAAYQATDPQPASTWVYAKDNTAQAMLVHTASTCTDMQAAVKHAHRPRLNTGMVYATNLAIGASWSSLPTYWQQLLGTVDALNKKRPLPLC</sequence>
<dbReference type="Proteomes" id="UP001595693">
    <property type="component" value="Unassembled WGS sequence"/>
</dbReference>
<dbReference type="Pfam" id="PF12138">
    <property type="entry name" value="Spherulin4"/>
    <property type="match status" value="1"/>
</dbReference>
<organism evidence="2 3">
    <name type="scientific">Acidovorax facilis</name>
    <dbReference type="NCBI Taxonomy" id="12917"/>
    <lineage>
        <taxon>Bacteria</taxon>
        <taxon>Pseudomonadati</taxon>
        <taxon>Pseudomonadota</taxon>
        <taxon>Betaproteobacteria</taxon>
        <taxon>Burkholderiales</taxon>
        <taxon>Comamonadaceae</taxon>
        <taxon>Acidovorax</taxon>
    </lineage>
</organism>
<gene>
    <name evidence="2" type="ORF">ACFOW3_07855</name>
</gene>
<protein>
    <submittedName>
        <fullName evidence="2">Spherulation-specific family 4 protein</fullName>
    </submittedName>
</protein>